<gene>
    <name evidence="7" type="ORF">METZ01_LOCUS460844</name>
</gene>
<dbReference type="EMBL" id="UINC01192709">
    <property type="protein sequence ID" value="SVE07990.1"/>
    <property type="molecule type" value="Genomic_DNA"/>
</dbReference>
<dbReference type="GO" id="GO:0046872">
    <property type="term" value="F:metal ion binding"/>
    <property type="evidence" value="ECO:0007669"/>
    <property type="project" value="UniProtKB-KW"/>
</dbReference>
<evidence type="ECO:0000259" key="6">
    <source>
        <dbReference type="PROSITE" id="PS51918"/>
    </source>
</evidence>
<keyword evidence="2" id="KW-0949">S-adenosyl-L-methionine</keyword>
<dbReference type="GO" id="GO:0003824">
    <property type="term" value="F:catalytic activity"/>
    <property type="evidence" value="ECO:0007669"/>
    <property type="project" value="InterPro"/>
</dbReference>
<comment type="cofactor">
    <cofactor evidence="1">
        <name>[4Fe-4S] cluster</name>
        <dbReference type="ChEBI" id="CHEBI:49883"/>
    </cofactor>
</comment>
<evidence type="ECO:0000256" key="3">
    <source>
        <dbReference type="ARBA" id="ARBA00022723"/>
    </source>
</evidence>
<keyword evidence="5" id="KW-0411">Iron-sulfur</keyword>
<evidence type="ECO:0000256" key="5">
    <source>
        <dbReference type="ARBA" id="ARBA00023014"/>
    </source>
</evidence>
<name>A0A383AKA0_9ZZZZ</name>
<dbReference type="PANTHER" id="PTHR43409:SF7">
    <property type="entry name" value="BLL1977 PROTEIN"/>
    <property type="match status" value="1"/>
</dbReference>
<evidence type="ECO:0000313" key="7">
    <source>
        <dbReference type="EMBL" id="SVE07990.1"/>
    </source>
</evidence>
<keyword evidence="3" id="KW-0479">Metal-binding</keyword>
<dbReference type="InterPro" id="IPR058240">
    <property type="entry name" value="rSAM_sf"/>
</dbReference>
<dbReference type="GO" id="GO:0051536">
    <property type="term" value="F:iron-sulfur cluster binding"/>
    <property type="evidence" value="ECO:0007669"/>
    <property type="project" value="UniProtKB-KW"/>
</dbReference>
<dbReference type="SUPFAM" id="SSF102114">
    <property type="entry name" value="Radical SAM enzymes"/>
    <property type="match status" value="1"/>
</dbReference>
<dbReference type="InterPro" id="IPR006638">
    <property type="entry name" value="Elp3/MiaA/NifB-like_rSAM"/>
</dbReference>
<protein>
    <recommendedName>
        <fullName evidence="6">Radical SAM core domain-containing protein</fullName>
    </recommendedName>
</protein>
<evidence type="ECO:0000256" key="4">
    <source>
        <dbReference type="ARBA" id="ARBA00023004"/>
    </source>
</evidence>
<dbReference type="PROSITE" id="PS51918">
    <property type="entry name" value="RADICAL_SAM"/>
    <property type="match status" value="1"/>
</dbReference>
<dbReference type="InterPro" id="IPR023404">
    <property type="entry name" value="rSAM_horseshoe"/>
</dbReference>
<evidence type="ECO:0000256" key="2">
    <source>
        <dbReference type="ARBA" id="ARBA00022691"/>
    </source>
</evidence>
<dbReference type="AlphaFoldDB" id="A0A383AKA0"/>
<feature type="domain" description="Radical SAM core" evidence="6">
    <location>
        <begin position="1"/>
        <end position="188"/>
    </location>
</feature>
<sequence length="188" mass="21570">MRIRSKENVIEELEILHEKYGVTLIIPEDDLFTVQQKRIIELCEGIAERFQGKIEFQFPNGLSVATLHEKVIEAFLKLDVNVVNIAIESGSNRVQREVIKKNCNLDKAIKVVQSFRDGGPIVRTFFILGFPGESREEMLETLNYAYDLPADWCNLGIAAPLIGSEMYEQLLERGNIDQSFNWDKAFFQ</sequence>
<dbReference type="SMART" id="SM00729">
    <property type="entry name" value="Elp3"/>
    <property type="match status" value="1"/>
</dbReference>
<proteinExistence type="predicted"/>
<dbReference type="Pfam" id="PF04055">
    <property type="entry name" value="Radical_SAM"/>
    <property type="match status" value="1"/>
</dbReference>
<organism evidence="7">
    <name type="scientific">marine metagenome</name>
    <dbReference type="NCBI Taxonomy" id="408172"/>
    <lineage>
        <taxon>unclassified sequences</taxon>
        <taxon>metagenomes</taxon>
        <taxon>ecological metagenomes</taxon>
    </lineage>
</organism>
<dbReference type="PANTHER" id="PTHR43409">
    <property type="entry name" value="ANAEROBIC MAGNESIUM-PROTOPORPHYRIN IX MONOMETHYL ESTER CYCLASE-RELATED"/>
    <property type="match status" value="1"/>
</dbReference>
<accession>A0A383AKA0</accession>
<reference evidence="7" key="1">
    <citation type="submission" date="2018-05" db="EMBL/GenBank/DDBJ databases">
        <authorList>
            <person name="Lanie J.A."/>
            <person name="Ng W.-L."/>
            <person name="Kazmierczak K.M."/>
            <person name="Andrzejewski T.M."/>
            <person name="Davidsen T.M."/>
            <person name="Wayne K.J."/>
            <person name="Tettelin H."/>
            <person name="Glass J.I."/>
            <person name="Rusch D."/>
            <person name="Podicherti R."/>
            <person name="Tsui H.-C.T."/>
            <person name="Winkler M.E."/>
        </authorList>
    </citation>
    <scope>NUCLEOTIDE SEQUENCE</scope>
</reference>
<feature type="non-terminal residue" evidence="7">
    <location>
        <position position="188"/>
    </location>
</feature>
<dbReference type="Gene3D" id="3.80.30.20">
    <property type="entry name" value="tm_1862 like domain"/>
    <property type="match status" value="1"/>
</dbReference>
<evidence type="ECO:0000256" key="1">
    <source>
        <dbReference type="ARBA" id="ARBA00001966"/>
    </source>
</evidence>
<keyword evidence="4" id="KW-0408">Iron</keyword>
<dbReference type="InterPro" id="IPR007197">
    <property type="entry name" value="rSAM"/>
</dbReference>
<dbReference type="InterPro" id="IPR051198">
    <property type="entry name" value="BchE-like"/>
</dbReference>